<gene>
    <name evidence="13 14 15 16 17 18 19 20 21" type="primary">LOC116300660</name>
</gene>
<dbReference type="RefSeq" id="XP_031565426.1">
    <property type="nucleotide sequence ID" value="XM_031709566.1"/>
</dbReference>
<evidence type="ECO:0000256" key="10">
    <source>
        <dbReference type="SAM" id="Phobius"/>
    </source>
</evidence>
<evidence type="ECO:0000256" key="4">
    <source>
        <dbReference type="ARBA" id="ARBA00022989"/>
    </source>
</evidence>
<sequence>MEVHEDNATLQHAQGNASMPMMPGFESPLLSRQPWYWIVRSVIALVTIFGNGFVIYLISARQVLREQASPNWFVMSMALADFCVGAINFPLNMLYAFTPHESERELHWVILGFFMNIFLDASVTNLSLLTLDRYLAVVHPFKYENFMNPSKALLFIVLAWGVTIILEIPYLVLDVQNASDEAYFVNLIIYMAIFAFLPSFFMIYSYARILCIARRHKKKIRKEKKQIASNNPSRKRMAQSGNKNGALVTVGTIVGIFLLCNSAMQYHLTCFISPYCEITSTSFYVFLLLRYLNSTPNFVIYAFMKKDFRRELRKSIRRALR</sequence>
<dbReference type="Pfam" id="PF00001">
    <property type="entry name" value="7tm_1"/>
    <property type="match status" value="1"/>
</dbReference>
<protein>
    <submittedName>
        <fullName evidence="13 14">Trace amine-associated receptor 1-like</fullName>
    </submittedName>
</protein>
<evidence type="ECO:0000313" key="12">
    <source>
        <dbReference type="Proteomes" id="UP000515163"/>
    </source>
</evidence>
<dbReference type="GeneID" id="116300660"/>
<evidence type="ECO:0000313" key="18">
    <source>
        <dbReference type="RefSeq" id="XP_031565430.1"/>
    </source>
</evidence>
<dbReference type="InterPro" id="IPR050569">
    <property type="entry name" value="TAAR"/>
</dbReference>
<dbReference type="RefSeq" id="XP_031565425.1">
    <property type="nucleotide sequence ID" value="XM_031709565.1"/>
</dbReference>
<feature type="transmembrane region" description="Helical" evidence="10">
    <location>
        <begin position="184"/>
        <end position="207"/>
    </location>
</feature>
<dbReference type="Proteomes" id="UP000515163">
    <property type="component" value="Unplaced"/>
</dbReference>
<dbReference type="SUPFAM" id="SSF81321">
    <property type="entry name" value="Family A G protein-coupled receptor-like"/>
    <property type="match status" value="1"/>
</dbReference>
<keyword evidence="6 10" id="KW-0472">Membrane</keyword>
<evidence type="ECO:0000313" key="19">
    <source>
        <dbReference type="RefSeq" id="XP_031565431.1"/>
    </source>
</evidence>
<dbReference type="PRINTS" id="PR00237">
    <property type="entry name" value="GPCRRHODOPSN"/>
</dbReference>
<feature type="transmembrane region" description="Helical" evidence="10">
    <location>
        <begin position="152"/>
        <end position="172"/>
    </location>
</feature>
<feature type="transmembrane region" description="Helical" evidence="10">
    <location>
        <begin position="284"/>
        <end position="304"/>
    </location>
</feature>
<keyword evidence="8 9" id="KW-0807">Transducer</keyword>
<evidence type="ECO:0000256" key="9">
    <source>
        <dbReference type="RuleBase" id="RU000688"/>
    </source>
</evidence>
<dbReference type="GO" id="GO:0004930">
    <property type="term" value="F:G protein-coupled receptor activity"/>
    <property type="evidence" value="ECO:0007669"/>
    <property type="project" value="UniProtKB-KW"/>
</dbReference>
<feature type="transmembrane region" description="Helical" evidence="10">
    <location>
        <begin position="109"/>
        <end position="131"/>
    </location>
</feature>
<comment type="similarity">
    <text evidence="9">Belongs to the G-protein coupled receptor 1 family.</text>
</comment>
<feature type="transmembrane region" description="Helical" evidence="10">
    <location>
        <begin position="35"/>
        <end position="58"/>
    </location>
</feature>
<keyword evidence="4 10" id="KW-1133">Transmembrane helix</keyword>
<accession>A0A6P8IFB7</accession>
<dbReference type="PANTHER" id="PTHR24249">
    <property type="entry name" value="HISTAMINE RECEPTOR-RELATED G-PROTEIN COUPLED RECEPTOR"/>
    <property type="match status" value="1"/>
</dbReference>
<reference evidence="13 14" key="1">
    <citation type="submission" date="2025-04" db="UniProtKB">
        <authorList>
            <consortium name="RefSeq"/>
        </authorList>
    </citation>
    <scope>IDENTIFICATION</scope>
    <source>
        <tissue evidence="13 14">Tentacle</tissue>
    </source>
</reference>
<proteinExistence type="inferred from homology"/>
<feature type="domain" description="G-protein coupled receptors family 1 profile" evidence="11">
    <location>
        <begin position="50"/>
        <end position="301"/>
    </location>
</feature>
<dbReference type="GO" id="GO:0005886">
    <property type="term" value="C:plasma membrane"/>
    <property type="evidence" value="ECO:0007669"/>
    <property type="project" value="UniProtKB-SubCell"/>
</dbReference>
<dbReference type="RefSeq" id="XP_031565430.1">
    <property type="nucleotide sequence ID" value="XM_031709570.1"/>
</dbReference>
<keyword evidence="7 9" id="KW-0675">Receptor</keyword>
<feature type="transmembrane region" description="Helical" evidence="10">
    <location>
        <begin position="244"/>
        <end position="264"/>
    </location>
</feature>
<dbReference type="RefSeq" id="XP_031565427.1">
    <property type="nucleotide sequence ID" value="XM_031709567.1"/>
</dbReference>
<dbReference type="PROSITE" id="PS50262">
    <property type="entry name" value="G_PROTEIN_RECEP_F1_2"/>
    <property type="match status" value="1"/>
</dbReference>
<keyword evidence="5 9" id="KW-0297">G-protein coupled receptor</keyword>
<evidence type="ECO:0000256" key="7">
    <source>
        <dbReference type="ARBA" id="ARBA00023170"/>
    </source>
</evidence>
<evidence type="ECO:0000313" key="14">
    <source>
        <dbReference type="RefSeq" id="XP_031565426.1"/>
    </source>
</evidence>
<evidence type="ECO:0000256" key="8">
    <source>
        <dbReference type="ARBA" id="ARBA00023224"/>
    </source>
</evidence>
<dbReference type="Gene3D" id="1.20.1070.10">
    <property type="entry name" value="Rhodopsin 7-helix transmembrane proteins"/>
    <property type="match status" value="1"/>
</dbReference>
<dbReference type="SMART" id="SM01381">
    <property type="entry name" value="7TM_GPCR_Srsx"/>
    <property type="match status" value="1"/>
</dbReference>
<evidence type="ECO:0000313" key="20">
    <source>
        <dbReference type="RefSeq" id="XP_031565432.1"/>
    </source>
</evidence>
<comment type="subcellular location">
    <subcellularLocation>
        <location evidence="1">Cell membrane</location>
        <topology evidence="1">Multi-pass membrane protein</topology>
    </subcellularLocation>
</comment>
<keyword evidence="3 9" id="KW-0812">Transmembrane</keyword>
<keyword evidence="12" id="KW-1185">Reference proteome</keyword>
<evidence type="ECO:0000256" key="5">
    <source>
        <dbReference type="ARBA" id="ARBA00023040"/>
    </source>
</evidence>
<dbReference type="RefSeq" id="XP_031565432.1">
    <property type="nucleotide sequence ID" value="XM_031709572.1"/>
</dbReference>
<evidence type="ECO:0000313" key="15">
    <source>
        <dbReference type="RefSeq" id="XP_031565427.1"/>
    </source>
</evidence>
<dbReference type="InterPro" id="IPR017452">
    <property type="entry name" value="GPCR_Rhodpsn_7TM"/>
</dbReference>
<evidence type="ECO:0000313" key="13">
    <source>
        <dbReference type="RefSeq" id="XP_031565425.1"/>
    </source>
</evidence>
<dbReference type="KEGG" id="aten:116300660"/>
<evidence type="ECO:0000256" key="2">
    <source>
        <dbReference type="ARBA" id="ARBA00022475"/>
    </source>
</evidence>
<evidence type="ECO:0000313" key="16">
    <source>
        <dbReference type="RefSeq" id="XP_031565428.1"/>
    </source>
</evidence>
<dbReference type="PANTHER" id="PTHR24249:SF372">
    <property type="entry name" value="G-PROTEIN COUPLED RECEPTORS FAMILY 1 PROFILE DOMAIN-CONTAINING PROTEIN"/>
    <property type="match status" value="1"/>
</dbReference>
<evidence type="ECO:0000256" key="6">
    <source>
        <dbReference type="ARBA" id="ARBA00023136"/>
    </source>
</evidence>
<keyword evidence="2" id="KW-1003">Cell membrane</keyword>
<dbReference type="RefSeq" id="XP_031565433.1">
    <property type="nucleotide sequence ID" value="XM_031709573.1"/>
</dbReference>
<evidence type="ECO:0000259" key="11">
    <source>
        <dbReference type="PROSITE" id="PS50262"/>
    </source>
</evidence>
<dbReference type="RefSeq" id="XP_031565428.1">
    <property type="nucleotide sequence ID" value="XM_031709568.1"/>
</dbReference>
<evidence type="ECO:0000256" key="1">
    <source>
        <dbReference type="ARBA" id="ARBA00004651"/>
    </source>
</evidence>
<name>A0A6P8IFB7_ACTTE</name>
<dbReference type="PROSITE" id="PS00237">
    <property type="entry name" value="G_PROTEIN_RECEP_F1_1"/>
    <property type="match status" value="1"/>
</dbReference>
<feature type="transmembrane region" description="Helical" evidence="10">
    <location>
        <begin position="70"/>
        <end position="89"/>
    </location>
</feature>
<dbReference type="RefSeq" id="XP_031565431.1">
    <property type="nucleotide sequence ID" value="XM_031709571.1"/>
</dbReference>
<dbReference type="OrthoDB" id="10254436at2759"/>
<dbReference type="AlphaFoldDB" id="A0A6P8IFB7"/>
<dbReference type="RefSeq" id="XP_031565429.1">
    <property type="nucleotide sequence ID" value="XM_031709569.1"/>
</dbReference>
<dbReference type="InterPro" id="IPR000276">
    <property type="entry name" value="GPCR_Rhodpsn"/>
</dbReference>
<evidence type="ECO:0000313" key="17">
    <source>
        <dbReference type="RefSeq" id="XP_031565429.1"/>
    </source>
</evidence>
<evidence type="ECO:0000256" key="3">
    <source>
        <dbReference type="ARBA" id="ARBA00022692"/>
    </source>
</evidence>
<evidence type="ECO:0000313" key="21">
    <source>
        <dbReference type="RefSeq" id="XP_031565433.1"/>
    </source>
</evidence>
<organism evidence="12 14">
    <name type="scientific">Actinia tenebrosa</name>
    <name type="common">Australian red waratah sea anemone</name>
    <dbReference type="NCBI Taxonomy" id="6105"/>
    <lineage>
        <taxon>Eukaryota</taxon>
        <taxon>Metazoa</taxon>
        <taxon>Cnidaria</taxon>
        <taxon>Anthozoa</taxon>
        <taxon>Hexacorallia</taxon>
        <taxon>Actiniaria</taxon>
        <taxon>Actiniidae</taxon>
        <taxon>Actinia</taxon>
    </lineage>
</organism>